<feature type="region of interest" description="Disordered" evidence="1">
    <location>
        <begin position="1"/>
        <end position="33"/>
    </location>
</feature>
<dbReference type="Proteomes" id="UP000295258">
    <property type="component" value="Unassembled WGS sequence"/>
</dbReference>
<evidence type="ECO:0000313" key="3">
    <source>
        <dbReference type="Proteomes" id="UP000295258"/>
    </source>
</evidence>
<organism evidence="2 3">
    <name type="scientific">Nonomuraea deserti</name>
    <dbReference type="NCBI Taxonomy" id="1848322"/>
    <lineage>
        <taxon>Bacteria</taxon>
        <taxon>Bacillati</taxon>
        <taxon>Actinomycetota</taxon>
        <taxon>Actinomycetes</taxon>
        <taxon>Streptosporangiales</taxon>
        <taxon>Streptosporangiaceae</taxon>
        <taxon>Nonomuraea</taxon>
    </lineage>
</organism>
<dbReference type="AlphaFoldDB" id="A0A4R4VYF6"/>
<name>A0A4R4VYF6_9ACTN</name>
<reference evidence="2 3" key="1">
    <citation type="submission" date="2019-03" db="EMBL/GenBank/DDBJ databases">
        <title>Draft genome sequences of novel Actinobacteria.</title>
        <authorList>
            <person name="Sahin N."/>
            <person name="Ay H."/>
            <person name="Saygin H."/>
        </authorList>
    </citation>
    <scope>NUCLEOTIDE SEQUENCE [LARGE SCALE GENOMIC DNA]</scope>
    <source>
        <strain evidence="2 3">KC310</strain>
    </source>
</reference>
<dbReference type="PANTHER" id="PTHR35279">
    <property type="match status" value="1"/>
</dbReference>
<feature type="compositionally biased region" description="Polar residues" evidence="1">
    <location>
        <begin position="15"/>
        <end position="24"/>
    </location>
</feature>
<gene>
    <name evidence="2" type="ORF">E1292_05965</name>
</gene>
<dbReference type="EMBL" id="SMKO01000009">
    <property type="protein sequence ID" value="TDD11209.1"/>
    <property type="molecule type" value="Genomic_DNA"/>
</dbReference>
<protein>
    <recommendedName>
        <fullName evidence="4">Glycosyl hydrolase family 32 N-terminal domain-containing protein</fullName>
    </recommendedName>
</protein>
<accession>A0A4R4VYF6</accession>
<proteinExistence type="predicted"/>
<dbReference type="SUPFAM" id="SSF75005">
    <property type="entry name" value="Arabinanase/levansucrase/invertase"/>
    <property type="match status" value="2"/>
</dbReference>
<dbReference type="PANTHER" id="PTHR35279:SF1">
    <property type="entry name" value="ARABINANASE_LEVANSUCRASE_INVERTASE"/>
    <property type="match status" value="1"/>
</dbReference>
<evidence type="ECO:0000256" key="1">
    <source>
        <dbReference type="SAM" id="MobiDB-lite"/>
    </source>
</evidence>
<keyword evidence="3" id="KW-1185">Reference proteome</keyword>
<dbReference type="RefSeq" id="WP_132592816.1">
    <property type="nucleotide sequence ID" value="NZ_SMKO01000009.1"/>
</dbReference>
<sequence length="354" mass="38886">MSEETCGPASGPASGPTSGPTSGPASGYDPARVRTPHKAGRLLVEPSREPGRFDSLFVDCPFVCSDGGEYLMTYVGFDGTGYQTALSRSPDLESWSPGEVILPRDPGHPHRRHNAALTSILRDNRLGSAGQVTWLDGRALATYHAYPEAGMEVGAGVIGFLASDDLRTWKDTGAVLRPQDGGAWERGGLYKSWLLRHDGLYYCFYNAKDRTYGGWREQIGYAVSPDLERWARPGPGPVVPHGGEGAFDERFASDPCVLRDGDWWVMFYFGLSFDGHARESYAVSRDLRTWHKSGEILVDVGPPGSVDDTYAHKPAVVSRDGRPYHFYTAVRRCPPYQVGEHTQVERRGISMARG</sequence>
<dbReference type="InterPro" id="IPR023296">
    <property type="entry name" value="Glyco_hydro_beta-prop_sf"/>
</dbReference>
<dbReference type="Gene3D" id="2.115.10.20">
    <property type="entry name" value="Glycosyl hydrolase domain, family 43"/>
    <property type="match status" value="3"/>
</dbReference>
<evidence type="ECO:0000313" key="2">
    <source>
        <dbReference type="EMBL" id="TDD11209.1"/>
    </source>
</evidence>
<evidence type="ECO:0008006" key="4">
    <source>
        <dbReference type="Google" id="ProtNLM"/>
    </source>
</evidence>
<comment type="caution">
    <text evidence="2">The sequence shown here is derived from an EMBL/GenBank/DDBJ whole genome shotgun (WGS) entry which is preliminary data.</text>
</comment>